<accession>A0AAD7RMR0</accession>
<feature type="region of interest" description="Disordered" evidence="1">
    <location>
        <begin position="73"/>
        <end position="113"/>
    </location>
</feature>
<sequence length="113" mass="11841">MCLFVFKYAATYGSRSGSAAPPSLPRSPQSNTAVIHCPPDPLSSFPYELDFLPSNAPDNTRLAILLGELSTFTSPGGLPPPAPAPPKHALHSLAGPADQRSSQATAPHETNHL</sequence>
<reference evidence="2" key="1">
    <citation type="journal article" date="2023" name="Science">
        <title>Genome structures resolve the early diversification of teleost fishes.</title>
        <authorList>
            <person name="Parey E."/>
            <person name="Louis A."/>
            <person name="Montfort J."/>
            <person name="Bouchez O."/>
            <person name="Roques C."/>
            <person name="Iampietro C."/>
            <person name="Lluch J."/>
            <person name="Castinel A."/>
            <person name="Donnadieu C."/>
            <person name="Desvignes T."/>
            <person name="Floi Bucao C."/>
            <person name="Jouanno E."/>
            <person name="Wen M."/>
            <person name="Mejri S."/>
            <person name="Dirks R."/>
            <person name="Jansen H."/>
            <person name="Henkel C."/>
            <person name="Chen W.J."/>
            <person name="Zahm M."/>
            <person name="Cabau C."/>
            <person name="Klopp C."/>
            <person name="Thompson A.W."/>
            <person name="Robinson-Rechavi M."/>
            <person name="Braasch I."/>
            <person name="Lecointre G."/>
            <person name="Bobe J."/>
            <person name="Postlethwait J.H."/>
            <person name="Berthelot C."/>
            <person name="Roest Crollius H."/>
            <person name="Guiguen Y."/>
        </authorList>
    </citation>
    <scope>NUCLEOTIDE SEQUENCE</scope>
    <source>
        <strain evidence="2">NC1722</strain>
    </source>
</reference>
<feature type="compositionally biased region" description="Pro residues" evidence="1">
    <location>
        <begin position="77"/>
        <end position="86"/>
    </location>
</feature>
<proteinExistence type="predicted"/>
<evidence type="ECO:0000313" key="2">
    <source>
        <dbReference type="EMBL" id="KAJ8386868.1"/>
    </source>
</evidence>
<evidence type="ECO:0000256" key="1">
    <source>
        <dbReference type="SAM" id="MobiDB-lite"/>
    </source>
</evidence>
<gene>
    <name evidence="2" type="ORF">AAFF_G00165690</name>
</gene>
<comment type="caution">
    <text evidence="2">The sequence shown here is derived from an EMBL/GenBank/DDBJ whole genome shotgun (WGS) entry which is preliminary data.</text>
</comment>
<dbReference type="AlphaFoldDB" id="A0AAD7RMR0"/>
<dbReference type="EMBL" id="JAINUG010000221">
    <property type="protein sequence ID" value="KAJ8386868.1"/>
    <property type="molecule type" value="Genomic_DNA"/>
</dbReference>
<organism evidence="2 3">
    <name type="scientific">Aldrovandia affinis</name>
    <dbReference type="NCBI Taxonomy" id="143900"/>
    <lineage>
        <taxon>Eukaryota</taxon>
        <taxon>Metazoa</taxon>
        <taxon>Chordata</taxon>
        <taxon>Craniata</taxon>
        <taxon>Vertebrata</taxon>
        <taxon>Euteleostomi</taxon>
        <taxon>Actinopterygii</taxon>
        <taxon>Neopterygii</taxon>
        <taxon>Teleostei</taxon>
        <taxon>Notacanthiformes</taxon>
        <taxon>Halosauridae</taxon>
        <taxon>Aldrovandia</taxon>
    </lineage>
</organism>
<feature type="region of interest" description="Disordered" evidence="1">
    <location>
        <begin position="13"/>
        <end position="32"/>
    </location>
</feature>
<name>A0AAD7RMR0_9TELE</name>
<keyword evidence="3" id="KW-1185">Reference proteome</keyword>
<evidence type="ECO:0000313" key="3">
    <source>
        <dbReference type="Proteomes" id="UP001221898"/>
    </source>
</evidence>
<dbReference type="Proteomes" id="UP001221898">
    <property type="component" value="Unassembled WGS sequence"/>
</dbReference>
<protein>
    <submittedName>
        <fullName evidence="2">Uncharacterized protein</fullName>
    </submittedName>
</protein>